<dbReference type="EMBL" id="CP025408">
    <property type="protein sequence ID" value="AUH33091.1"/>
    <property type="molecule type" value="Genomic_DNA"/>
</dbReference>
<keyword evidence="2" id="KW-1185">Reference proteome</keyword>
<gene>
    <name evidence="1" type="ORF">CUV01_06530</name>
</gene>
<dbReference type="AlphaFoldDB" id="A0A2K9F1T1"/>
<name>A0A2K9F1T1_9RHOB</name>
<evidence type="ECO:0000313" key="2">
    <source>
        <dbReference type="Proteomes" id="UP000233742"/>
    </source>
</evidence>
<dbReference type="RefSeq" id="WP_101459764.1">
    <property type="nucleotide sequence ID" value="NZ_CP025408.1"/>
</dbReference>
<organism evidence="1 2">
    <name type="scientific">Paracoccus tegillarcae</name>
    <dbReference type="NCBI Taxonomy" id="1529068"/>
    <lineage>
        <taxon>Bacteria</taxon>
        <taxon>Pseudomonadati</taxon>
        <taxon>Pseudomonadota</taxon>
        <taxon>Alphaproteobacteria</taxon>
        <taxon>Rhodobacterales</taxon>
        <taxon>Paracoccaceae</taxon>
        <taxon>Paracoccus</taxon>
    </lineage>
</organism>
<proteinExistence type="predicted"/>
<accession>A0A2K9F1T1</accession>
<protein>
    <submittedName>
        <fullName evidence="1">Uncharacterized protein</fullName>
    </submittedName>
</protein>
<dbReference type="OrthoDB" id="6428868at2"/>
<reference evidence="1 2" key="1">
    <citation type="submission" date="2017-12" db="EMBL/GenBank/DDBJ databases">
        <authorList>
            <person name="Hurst M.R.H."/>
        </authorList>
    </citation>
    <scope>NUCLEOTIDE SEQUENCE [LARGE SCALE GENOMIC DNA]</scope>
    <source>
        <strain evidence="1 2">BM15</strain>
    </source>
</reference>
<dbReference type="KEGG" id="paro:CUV01_06530"/>
<evidence type="ECO:0000313" key="1">
    <source>
        <dbReference type="EMBL" id="AUH33091.1"/>
    </source>
</evidence>
<dbReference type="Proteomes" id="UP000233742">
    <property type="component" value="Chromosome"/>
</dbReference>
<sequence>MVIKFTKKQKVDGYLKEDDSFADWYVDEFMEVNFKDLKFGIEDAVLKKWVLNGRGYARHFRIDDPSDQAMFVTMMWEVGPDFFKFDGFRQIATDPDMPPEEKIRRFFDMDADRAADAIVNSDMTCWIYCDLPEMEVR</sequence>